<dbReference type="EMBL" id="JBHSPR010000037">
    <property type="protein sequence ID" value="MFC6020758.1"/>
    <property type="molecule type" value="Genomic_DNA"/>
</dbReference>
<reference evidence="4" key="1">
    <citation type="journal article" date="2019" name="Int. J. Syst. Evol. Microbiol.">
        <title>The Global Catalogue of Microorganisms (GCM) 10K type strain sequencing project: providing services to taxonomists for standard genome sequencing and annotation.</title>
        <authorList>
            <consortium name="The Broad Institute Genomics Platform"/>
            <consortium name="The Broad Institute Genome Sequencing Center for Infectious Disease"/>
            <person name="Wu L."/>
            <person name="Ma J."/>
        </authorList>
    </citation>
    <scope>NUCLEOTIDE SEQUENCE [LARGE SCALE GENOMIC DNA]</scope>
    <source>
        <strain evidence="4">ZS-35-S2</strain>
    </source>
</reference>
<dbReference type="Pfam" id="PF00497">
    <property type="entry name" value="SBP_bac_3"/>
    <property type="match status" value="1"/>
</dbReference>
<dbReference type="PANTHER" id="PTHR35936">
    <property type="entry name" value="MEMBRANE-BOUND LYTIC MUREIN TRANSGLYCOSYLASE F"/>
    <property type="match status" value="1"/>
</dbReference>
<dbReference type="PROSITE" id="PS51257">
    <property type="entry name" value="PROKAR_LIPOPROTEIN"/>
    <property type="match status" value="1"/>
</dbReference>
<dbReference type="SMART" id="SM00062">
    <property type="entry name" value="PBPb"/>
    <property type="match status" value="1"/>
</dbReference>
<feature type="domain" description="Solute-binding protein family 3/N-terminal" evidence="2">
    <location>
        <begin position="35"/>
        <end position="231"/>
    </location>
</feature>
<evidence type="ECO:0000313" key="4">
    <source>
        <dbReference type="Proteomes" id="UP001596203"/>
    </source>
</evidence>
<evidence type="ECO:0000313" key="3">
    <source>
        <dbReference type="EMBL" id="MFC6020758.1"/>
    </source>
</evidence>
<dbReference type="Proteomes" id="UP001596203">
    <property type="component" value="Unassembled WGS sequence"/>
</dbReference>
<dbReference type="Gene3D" id="3.40.190.10">
    <property type="entry name" value="Periplasmic binding protein-like II"/>
    <property type="match status" value="1"/>
</dbReference>
<gene>
    <name evidence="3" type="ORF">ACFP2T_31895</name>
</gene>
<dbReference type="RefSeq" id="WP_377428317.1">
    <property type="nucleotide sequence ID" value="NZ_JBHSPR010000037.1"/>
</dbReference>
<name>A0ABW1KI80_9ACTN</name>
<evidence type="ECO:0000256" key="1">
    <source>
        <dbReference type="ARBA" id="ARBA00022729"/>
    </source>
</evidence>
<comment type="caution">
    <text evidence="3">The sequence shown here is derived from an EMBL/GenBank/DDBJ whole genome shotgun (WGS) entry which is preliminary data.</text>
</comment>
<keyword evidence="4" id="KW-1185">Reference proteome</keyword>
<dbReference type="SUPFAM" id="SSF53850">
    <property type="entry name" value="Periplasmic binding protein-like II"/>
    <property type="match status" value="1"/>
</dbReference>
<proteinExistence type="predicted"/>
<keyword evidence="1" id="KW-0732">Signal</keyword>
<organism evidence="3 4">
    <name type="scientific">Plantactinospora solaniradicis</name>
    <dbReference type="NCBI Taxonomy" id="1723736"/>
    <lineage>
        <taxon>Bacteria</taxon>
        <taxon>Bacillati</taxon>
        <taxon>Actinomycetota</taxon>
        <taxon>Actinomycetes</taxon>
        <taxon>Micromonosporales</taxon>
        <taxon>Micromonosporaceae</taxon>
        <taxon>Plantactinospora</taxon>
    </lineage>
</organism>
<protein>
    <submittedName>
        <fullName evidence="3">Substrate-binding periplasmic protein</fullName>
    </submittedName>
</protein>
<sequence>MRRLTALLAVTGLLVGGCQWPRDTAGTLDDVRGGVLRVGVTDNRPWTRVAGDGTVDGAEARLVERLAQQLGSRVEWHPGAESTLMPALHDRVLDLVVGGLDADAPWTREASLTRPYVTTRTVVAAPADLAVPADLAGVRVAVPAGTAEVAALAAEEAIAVPVTDVAASGGLPVVVGEWRIGELGLRRTPHELASHDHVWAVPPGENGWQVEVEHFLLALSHDEIERLLVAAEATGTTP</sequence>
<evidence type="ECO:0000259" key="2">
    <source>
        <dbReference type="SMART" id="SM00062"/>
    </source>
</evidence>
<accession>A0ABW1KI80</accession>
<dbReference type="InterPro" id="IPR001638">
    <property type="entry name" value="Solute-binding_3/MltF_N"/>
</dbReference>